<dbReference type="EMBL" id="LSSM01000642">
    <property type="protein sequence ID" value="OMJ28308.1"/>
    <property type="molecule type" value="Genomic_DNA"/>
</dbReference>
<reference evidence="2" key="1">
    <citation type="submission" date="2017-01" db="EMBL/GenBank/DDBJ databases">
        <authorList>
            <person name="Wang Y."/>
            <person name="White M."/>
            <person name="Kvist S."/>
            <person name="Moncalvo J.-M."/>
        </authorList>
    </citation>
    <scope>NUCLEOTIDE SEQUENCE [LARGE SCALE GENOMIC DNA]</scope>
    <source>
        <strain evidence="2">ID-206-W2</strain>
    </source>
</reference>
<dbReference type="AlphaFoldDB" id="A0A1R1YN29"/>
<organism evidence="1 2">
    <name type="scientific">Smittium culicis</name>
    <dbReference type="NCBI Taxonomy" id="133412"/>
    <lineage>
        <taxon>Eukaryota</taxon>
        <taxon>Fungi</taxon>
        <taxon>Fungi incertae sedis</taxon>
        <taxon>Zoopagomycota</taxon>
        <taxon>Kickxellomycotina</taxon>
        <taxon>Harpellomycetes</taxon>
        <taxon>Harpellales</taxon>
        <taxon>Legeriomycetaceae</taxon>
        <taxon>Smittium</taxon>
    </lineage>
</organism>
<evidence type="ECO:0000313" key="2">
    <source>
        <dbReference type="Proteomes" id="UP000187429"/>
    </source>
</evidence>
<evidence type="ECO:0000313" key="1">
    <source>
        <dbReference type="EMBL" id="OMJ28308.1"/>
    </source>
</evidence>
<comment type="caution">
    <text evidence="1">The sequence shown here is derived from an EMBL/GenBank/DDBJ whole genome shotgun (WGS) entry which is preliminary data.</text>
</comment>
<dbReference type="Proteomes" id="UP000187429">
    <property type="component" value="Unassembled WGS sequence"/>
</dbReference>
<proteinExistence type="predicted"/>
<gene>
    <name evidence="1" type="ORF">AYI69_g2218</name>
</gene>
<name>A0A1R1YN29_9FUNG</name>
<protein>
    <submittedName>
        <fullName evidence="1">Uncharacterized protein</fullName>
    </submittedName>
</protein>
<accession>A0A1R1YN29</accession>
<keyword evidence="2" id="KW-1185">Reference proteome</keyword>
<sequence>MFFKNPPRSFLQENIFSMIFVTKSEAISDMVKTIIPQGIEPKNFHEKMEIDEMKIMLKAHEDGLTVLNV</sequence>